<feature type="non-terminal residue" evidence="2">
    <location>
        <position position="77"/>
    </location>
</feature>
<organism evidence="2 3">
    <name type="scientific">Trichinella pseudospiralis</name>
    <name type="common">Parasitic roundworm</name>
    <dbReference type="NCBI Taxonomy" id="6337"/>
    <lineage>
        <taxon>Eukaryota</taxon>
        <taxon>Metazoa</taxon>
        <taxon>Ecdysozoa</taxon>
        <taxon>Nematoda</taxon>
        <taxon>Enoplea</taxon>
        <taxon>Dorylaimia</taxon>
        <taxon>Trichinellida</taxon>
        <taxon>Trichinellidae</taxon>
        <taxon>Trichinella</taxon>
    </lineage>
</organism>
<evidence type="ECO:0000256" key="1">
    <source>
        <dbReference type="SAM" id="Phobius"/>
    </source>
</evidence>
<protein>
    <submittedName>
        <fullName evidence="2">Uncharacterized protein</fullName>
    </submittedName>
</protein>
<feature type="transmembrane region" description="Helical" evidence="1">
    <location>
        <begin position="6"/>
        <end position="27"/>
    </location>
</feature>
<sequence>MLSSQVLNPCIVAFFEVVFYPLPWTMLSSQVLNLWLSTFSSDCFSSLQVRFVRISIAVRLIWLQTLSCILFSHNCFI</sequence>
<name>A0A0V1DUA7_TRIPS</name>
<evidence type="ECO:0000313" key="2">
    <source>
        <dbReference type="EMBL" id="KRY65100.1"/>
    </source>
</evidence>
<evidence type="ECO:0000313" key="3">
    <source>
        <dbReference type="Proteomes" id="UP000054632"/>
    </source>
</evidence>
<dbReference type="EMBL" id="JYDR01000231">
    <property type="protein sequence ID" value="KRY65100.1"/>
    <property type="molecule type" value="Genomic_DNA"/>
</dbReference>
<keyword evidence="1" id="KW-1133">Transmembrane helix</keyword>
<proteinExistence type="predicted"/>
<dbReference type="Proteomes" id="UP000054632">
    <property type="component" value="Unassembled WGS sequence"/>
</dbReference>
<comment type="caution">
    <text evidence="2">The sequence shown here is derived from an EMBL/GenBank/DDBJ whole genome shotgun (WGS) entry which is preliminary data.</text>
</comment>
<accession>A0A0V1DUA7</accession>
<dbReference type="AlphaFoldDB" id="A0A0V1DUA7"/>
<reference evidence="2 3" key="1">
    <citation type="submission" date="2015-01" db="EMBL/GenBank/DDBJ databases">
        <title>Evolution of Trichinella species and genotypes.</title>
        <authorList>
            <person name="Korhonen P.K."/>
            <person name="Edoardo P."/>
            <person name="Giuseppe L.R."/>
            <person name="Gasser R.B."/>
        </authorList>
    </citation>
    <scope>NUCLEOTIDE SEQUENCE [LARGE SCALE GENOMIC DNA]</scope>
    <source>
        <strain evidence="2">ISS13</strain>
    </source>
</reference>
<keyword evidence="1" id="KW-0472">Membrane</keyword>
<gene>
    <name evidence="2" type="ORF">T4A_4770</name>
</gene>
<keyword evidence="1" id="KW-0812">Transmembrane</keyword>